<evidence type="ECO:0000313" key="12">
    <source>
        <dbReference type="Proteomes" id="UP000829685"/>
    </source>
</evidence>
<dbReference type="InterPro" id="IPR042095">
    <property type="entry name" value="SUMF_sf"/>
</dbReference>
<evidence type="ECO:0000259" key="9">
    <source>
        <dbReference type="Pfam" id="PF10017"/>
    </source>
</evidence>
<evidence type="ECO:0000259" key="10">
    <source>
        <dbReference type="Pfam" id="PF12867"/>
    </source>
</evidence>
<evidence type="ECO:0000256" key="2">
    <source>
        <dbReference type="ARBA" id="ARBA00022679"/>
    </source>
</evidence>
<dbReference type="AlphaFoldDB" id="A0A9P9W969"/>
<dbReference type="InterPro" id="IPR024775">
    <property type="entry name" value="DinB-like"/>
</dbReference>
<feature type="domain" description="Histidine-specific methyltransferase SAM-dependent" evidence="9">
    <location>
        <begin position="197"/>
        <end position="306"/>
    </location>
</feature>
<proteinExistence type="predicted"/>
<dbReference type="GO" id="GO:0008168">
    <property type="term" value="F:methyltransferase activity"/>
    <property type="evidence" value="ECO:0007669"/>
    <property type="project" value="UniProtKB-KW"/>
</dbReference>
<dbReference type="Pfam" id="PF12867">
    <property type="entry name" value="DinB_2"/>
    <property type="match status" value="1"/>
</dbReference>
<evidence type="ECO:0000256" key="1">
    <source>
        <dbReference type="ARBA" id="ARBA00022603"/>
    </source>
</evidence>
<comment type="pathway">
    <text evidence="6">Amino-acid biosynthesis; ergothioneine biosynthesis.</text>
</comment>
<dbReference type="EMBL" id="JAFIMR010000061">
    <property type="protein sequence ID" value="KAI1852537.1"/>
    <property type="molecule type" value="Genomic_DNA"/>
</dbReference>
<dbReference type="InterPro" id="IPR019257">
    <property type="entry name" value="MeTrfase_dom"/>
</dbReference>
<dbReference type="Pfam" id="PF03781">
    <property type="entry name" value="FGE-sulfatase"/>
    <property type="match status" value="1"/>
</dbReference>
<dbReference type="PANTHER" id="PTHR43397">
    <property type="entry name" value="ERGOTHIONEINE BIOSYNTHESIS PROTEIN 1"/>
    <property type="match status" value="1"/>
</dbReference>
<evidence type="ECO:0000313" key="11">
    <source>
        <dbReference type="EMBL" id="KAI1852537.1"/>
    </source>
</evidence>
<reference evidence="11" key="1">
    <citation type="submission" date="2021-03" db="EMBL/GenBank/DDBJ databases">
        <title>Revisited historic fungal species revealed as producer of novel bioactive compounds through whole genome sequencing and comparative genomics.</title>
        <authorList>
            <person name="Vignolle G.A."/>
            <person name="Hochenegger N."/>
            <person name="Mach R.L."/>
            <person name="Mach-Aigner A.R."/>
            <person name="Javad Rahimi M."/>
            <person name="Salim K.A."/>
            <person name="Chan C.M."/>
            <person name="Lim L.B.L."/>
            <person name="Cai F."/>
            <person name="Druzhinina I.S."/>
            <person name="U'Ren J.M."/>
            <person name="Derntl C."/>
        </authorList>
    </citation>
    <scope>NUCLEOTIDE SEQUENCE</scope>
    <source>
        <strain evidence="11">TUCIM 5799</strain>
    </source>
</reference>
<dbReference type="PANTHER" id="PTHR43397:SF1">
    <property type="entry name" value="ERGOTHIONEINE BIOSYNTHESIS PROTEIN 1"/>
    <property type="match status" value="1"/>
</dbReference>
<name>A0A9P9W969_9PEZI</name>
<evidence type="ECO:0000256" key="7">
    <source>
        <dbReference type="SAM" id="MobiDB-lite"/>
    </source>
</evidence>
<keyword evidence="4" id="KW-0560">Oxidoreductase</keyword>
<sequence length="801" mass="90002">MFFESQTVTPGLKAGKGLTSSSKPHAKLDIIDIRQAAVELNLKEEIHRLLRPQEGPRTMPTLLLYDERGLQIFEQIELTYLEEYYLTNSEIQVLRRSAHAIAKAIPSGSMVVELGSGNLRKVQILLEALEEAHKEIDYYALDLSKEELERTLAQVPSFRWVKCHGLLGTYDDGREWLKQPSISARPKCVMSLGSSIDREGLTHQFILNGLVQANKVLGMEAFNLDDWQVIGEYVYDVEGGRHQAFYAPIRDVTVLGNSIKAHERVQVEQSLKYSEEGMNRLWTHAGVVETTRWMTEGDEYGLHLLTKPTTMPFSLNPDQYAATALPSLDDWKHLWATWDTVTRCMLPSDELLDKPIKLRNACIFYLGHIPTFLDIQLSKTTKTPPTDPTSYYGIFERGIDPDVDNPEQCHAHSEVPNEWPPTTEILEYQKAVRARLTKLYSDGPEKIPRDVARGIWVAFEHEVMHIETLLYMMLQSDKTLPPPGIPYPNFEALAREAAQKRTANEWFNIPEQQIAVGLDDPEDDKEAQGHFGWDNEKPCRRVTIPAFQAKARPITNEEYARYMYDAKVAKAPTSWTQEPLKENDGVNGNGHINGQSNGHNEASNLVPLSFLEGKAVRTVYGLVPLEHALDWPVYASYNELAGCAAWMGGRIPTFEEARSIYSYVDYMKKEQAERKLGKTVPAVNGHLVNDGVEETPPSKGQSEASGASSGNDDLFMDLTTANVGFTHWHPTAVTAHGNRLAGQAEMGGVWEWTSSPLTRHEGFEPMALYPAYTADFFDGKHNVVLGGSWATHPRVAGRKSL</sequence>
<gene>
    <name evidence="11" type="ORF">JX265_012996</name>
</gene>
<keyword evidence="12" id="KW-1185">Reference proteome</keyword>
<dbReference type="Proteomes" id="UP000829685">
    <property type="component" value="Unassembled WGS sequence"/>
</dbReference>
<feature type="domain" description="Sulfatase-modifying factor enzyme-like" evidence="8">
    <location>
        <begin position="530"/>
        <end position="793"/>
    </location>
</feature>
<feature type="compositionally biased region" description="Polar residues" evidence="7">
    <location>
        <begin position="698"/>
        <end position="711"/>
    </location>
</feature>
<dbReference type="NCBIfam" id="TIGR03439">
    <property type="entry name" value="methyl_EasF"/>
    <property type="match status" value="1"/>
</dbReference>
<evidence type="ECO:0000259" key="8">
    <source>
        <dbReference type="Pfam" id="PF03781"/>
    </source>
</evidence>
<feature type="region of interest" description="Disordered" evidence="7">
    <location>
        <begin position="687"/>
        <end position="711"/>
    </location>
</feature>
<dbReference type="InterPro" id="IPR051128">
    <property type="entry name" value="EgtD_Methyltrsf_superfamily"/>
</dbReference>
<dbReference type="InterPro" id="IPR005532">
    <property type="entry name" value="SUMF_dom"/>
</dbReference>
<feature type="domain" description="DinB-like" evidence="10">
    <location>
        <begin position="346"/>
        <end position="468"/>
    </location>
</feature>
<feature type="region of interest" description="Disordered" evidence="7">
    <location>
        <begin position="1"/>
        <end position="23"/>
    </location>
</feature>
<accession>A0A9P9W969</accession>
<evidence type="ECO:0000256" key="6">
    <source>
        <dbReference type="ARBA" id="ARBA00037882"/>
    </source>
</evidence>
<dbReference type="InterPro" id="IPR029063">
    <property type="entry name" value="SAM-dependent_MTases_sf"/>
</dbReference>
<dbReference type="Gene3D" id="3.40.50.150">
    <property type="entry name" value="Vaccinia Virus protein VP39"/>
    <property type="match status" value="1"/>
</dbReference>
<keyword evidence="1" id="KW-0489">Methyltransferase</keyword>
<feature type="domain" description="Histidine-specific methyltransferase SAM-dependent" evidence="9">
    <location>
        <begin position="43"/>
        <end position="196"/>
    </location>
</feature>
<protein>
    <submittedName>
        <fullName evidence="11">Uncharacterized protein</fullName>
    </submittedName>
</protein>
<keyword evidence="5" id="KW-0408">Iron</keyword>
<keyword evidence="3" id="KW-0949">S-adenosyl-L-methionine</keyword>
<dbReference type="InterPro" id="IPR017805">
    <property type="entry name" value="SAM_MeTrfase_EasF-type_put"/>
</dbReference>
<dbReference type="SUPFAM" id="SSF56436">
    <property type="entry name" value="C-type lectin-like"/>
    <property type="match status" value="1"/>
</dbReference>
<evidence type="ECO:0000256" key="4">
    <source>
        <dbReference type="ARBA" id="ARBA00023002"/>
    </source>
</evidence>
<dbReference type="Pfam" id="PF10017">
    <property type="entry name" value="Methyltransf_33"/>
    <property type="match status" value="2"/>
</dbReference>
<comment type="caution">
    <text evidence="11">The sequence shown here is derived from an EMBL/GenBank/DDBJ whole genome shotgun (WGS) entry which is preliminary data.</text>
</comment>
<evidence type="ECO:0000256" key="5">
    <source>
        <dbReference type="ARBA" id="ARBA00023004"/>
    </source>
</evidence>
<dbReference type="Gene3D" id="3.90.1580.10">
    <property type="entry name" value="paralog of FGE (formylglycine-generating enzyme)"/>
    <property type="match status" value="1"/>
</dbReference>
<dbReference type="GO" id="GO:0032259">
    <property type="term" value="P:methylation"/>
    <property type="evidence" value="ECO:0007669"/>
    <property type="project" value="UniProtKB-KW"/>
</dbReference>
<keyword evidence="2" id="KW-0808">Transferase</keyword>
<evidence type="ECO:0000256" key="3">
    <source>
        <dbReference type="ARBA" id="ARBA00022691"/>
    </source>
</evidence>
<dbReference type="InterPro" id="IPR016187">
    <property type="entry name" value="CTDL_fold"/>
</dbReference>
<organism evidence="11 12">
    <name type="scientific">Neoarthrinium moseri</name>
    <dbReference type="NCBI Taxonomy" id="1658444"/>
    <lineage>
        <taxon>Eukaryota</taxon>
        <taxon>Fungi</taxon>
        <taxon>Dikarya</taxon>
        <taxon>Ascomycota</taxon>
        <taxon>Pezizomycotina</taxon>
        <taxon>Sordariomycetes</taxon>
        <taxon>Xylariomycetidae</taxon>
        <taxon>Amphisphaeriales</taxon>
        <taxon>Apiosporaceae</taxon>
        <taxon>Neoarthrinium</taxon>
    </lineage>
</organism>